<keyword evidence="1" id="KW-0863">Zinc-finger</keyword>
<dbReference type="Gene3D" id="3.30.420.10">
    <property type="entry name" value="Ribonuclease H-like superfamily/Ribonuclease H"/>
    <property type="match status" value="1"/>
</dbReference>
<feature type="compositionally biased region" description="Low complexity" evidence="2">
    <location>
        <begin position="318"/>
        <end position="327"/>
    </location>
</feature>
<dbReference type="AlphaFoldDB" id="A0A6A3KNX7"/>
<keyword evidence="1" id="KW-0479">Metal-binding</keyword>
<gene>
    <name evidence="5" type="ORF">PR001_g16585</name>
    <name evidence="6" type="ORF">PR003_g14600</name>
</gene>
<evidence type="ECO:0000259" key="3">
    <source>
        <dbReference type="PROSITE" id="PS50158"/>
    </source>
</evidence>
<comment type="caution">
    <text evidence="5">The sequence shown here is derived from an EMBL/GenBank/DDBJ whole genome shotgun (WGS) entry which is preliminary data.</text>
</comment>
<dbReference type="Proteomes" id="UP000429607">
    <property type="component" value="Unassembled WGS sequence"/>
</dbReference>
<evidence type="ECO:0008006" key="9">
    <source>
        <dbReference type="Google" id="ProtNLM"/>
    </source>
</evidence>
<proteinExistence type="predicted"/>
<dbReference type="GO" id="GO:0015074">
    <property type="term" value="P:DNA integration"/>
    <property type="evidence" value="ECO:0007669"/>
    <property type="project" value="InterPro"/>
</dbReference>
<dbReference type="InterPro" id="IPR036875">
    <property type="entry name" value="Znf_CCHC_sf"/>
</dbReference>
<protein>
    <recommendedName>
        <fullName evidence="9">Integrase catalytic domain-containing protein</fullName>
    </recommendedName>
</protein>
<dbReference type="EMBL" id="QXFV01001320">
    <property type="protein sequence ID" value="KAE9008832.1"/>
    <property type="molecule type" value="Genomic_DNA"/>
</dbReference>
<feature type="compositionally biased region" description="Low complexity" evidence="2">
    <location>
        <begin position="7"/>
        <end position="25"/>
    </location>
</feature>
<feature type="compositionally biased region" description="Low complexity" evidence="2">
    <location>
        <begin position="93"/>
        <end position="102"/>
    </location>
</feature>
<dbReference type="PANTHER" id="PTHR42648">
    <property type="entry name" value="TRANSPOSASE, PUTATIVE-RELATED"/>
    <property type="match status" value="1"/>
</dbReference>
<evidence type="ECO:0000313" key="7">
    <source>
        <dbReference type="Proteomes" id="UP000429607"/>
    </source>
</evidence>
<accession>A0A6A3KNX7</accession>
<dbReference type="GO" id="GO:0008270">
    <property type="term" value="F:zinc ion binding"/>
    <property type="evidence" value="ECO:0007669"/>
    <property type="project" value="UniProtKB-KW"/>
</dbReference>
<evidence type="ECO:0000313" key="6">
    <source>
        <dbReference type="EMBL" id="KAE9332250.1"/>
    </source>
</evidence>
<feature type="compositionally biased region" description="Gly residues" evidence="2">
    <location>
        <begin position="338"/>
        <end position="358"/>
    </location>
</feature>
<organism evidence="5 7">
    <name type="scientific">Phytophthora rubi</name>
    <dbReference type="NCBI Taxonomy" id="129364"/>
    <lineage>
        <taxon>Eukaryota</taxon>
        <taxon>Sar</taxon>
        <taxon>Stramenopiles</taxon>
        <taxon>Oomycota</taxon>
        <taxon>Peronosporomycetes</taxon>
        <taxon>Peronosporales</taxon>
        <taxon>Peronosporaceae</taxon>
        <taxon>Phytophthora</taxon>
    </lineage>
</organism>
<dbReference type="GO" id="GO:0003676">
    <property type="term" value="F:nucleic acid binding"/>
    <property type="evidence" value="ECO:0007669"/>
    <property type="project" value="InterPro"/>
</dbReference>
<dbReference type="PROSITE" id="PS50994">
    <property type="entry name" value="INTEGRASE"/>
    <property type="match status" value="1"/>
</dbReference>
<reference evidence="5 7" key="1">
    <citation type="submission" date="2018-09" db="EMBL/GenBank/DDBJ databases">
        <title>Genomic investigation of the strawberry pathogen Phytophthora fragariae indicates pathogenicity is determined by transcriptional variation in three key races.</title>
        <authorList>
            <person name="Adams T.M."/>
            <person name="Armitage A.D."/>
            <person name="Sobczyk M.K."/>
            <person name="Bates H.J."/>
            <person name="Dunwell J.M."/>
            <person name="Nellist C.F."/>
            <person name="Harrison R.J."/>
        </authorList>
    </citation>
    <scope>NUCLEOTIDE SEQUENCE [LARGE SCALE GENOMIC DNA]</scope>
    <source>
        <strain evidence="5 7">SCRP249</strain>
        <strain evidence="6 8">SCRP333</strain>
    </source>
</reference>
<name>A0A6A3KNX7_9STRA</name>
<feature type="domain" description="Integrase catalytic" evidence="4">
    <location>
        <begin position="518"/>
        <end position="687"/>
    </location>
</feature>
<dbReference type="SUPFAM" id="SSF53098">
    <property type="entry name" value="Ribonuclease H-like"/>
    <property type="match status" value="1"/>
</dbReference>
<dbReference type="InterPro" id="IPR001584">
    <property type="entry name" value="Integrase_cat-core"/>
</dbReference>
<feature type="compositionally biased region" description="Basic and acidic residues" evidence="2">
    <location>
        <begin position="359"/>
        <end position="369"/>
    </location>
</feature>
<dbReference type="InterPro" id="IPR036397">
    <property type="entry name" value="RNaseH_sf"/>
</dbReference>
<evidence type="ECO:0000259" key="4">
    <source>
        <dbReference type="PROSITE" id="PS50994"/>
    </source>
</evidence>
<keyword evidence="8" id="KW-1185">Reference proteome</keyword>
<feature type="compositionally biased region" description="Low complexity" evidence="2">
    <location>
        <begin position="36"/>
        <end position="47"/>
    </location>
</feature>
<dbReference type="SUPFAM" id="SSF57756">
    <property type="entry name" value="Retrovirus zinc finger-like domains"/>
    <property type="match status" value="1"/>
</dbReference>
<evidence type="ECO:0000256" key="1">
    <source>
        <dbReference type="PROSITE-ProRule" id="PRU00047"/>
    </source>
</evidence>
<keyword evidence="1" id="KW-0862">Zinc</keyword>
<dbReference type="InterPro" id="IPR039537">
    <property type="entry name" value="Retrotran_Ty1/copia-like"/>
</dbReference>
<feature type="compositionally biased region" description="Polar residues" evidence="2">
    <location>
        <begin position="292"/>
        <end position="302"/>
    </location>
</feature>
<sequence>MSRRSPRLSAAAPRRAAGAQPPAVAHGGRSPRTPRRAAGAHATAVAPDDGTAPSVSHRHVEPDAEPTPVEPDVADLSDPPHAAPTGPSPLPAGPLAGLPFGGKPKRKDLPIASFSGRTQPHGFDSGVHAFRKRFLKELVTVQLLDGHRFTEQQCLALFILCLDGDASVYMNNVQLRQPDLTLDQAGALLGNRFSSMLPTSTILDIIRASTKGATETYQQFAARLLGMAEALPGGTEVETNASVVLETFVEKAYWRFSAQLGGFVRAHLALKASHLDALDAAVQELTQIAKSDGSQESLSRLASSAPKRRKTNDGQPTAAASGAAMAAVVERKQKPSGGRWGGQGRGRGRGRGGCGGRGHPAEGRGHTSRADAPATPNTTCFLCGAKGHKSFECPTNTNAEHKLQDDYLIRFDQNGFSSTRGKQRKPLFQAHEHNGVYEVPPPESQFQQSVATAFVTRQARAEPLSELHRKLGHLSVDACRRLASSNAVDGVALVPGHPPPVCKACALAKVSKAPAPRKRSSPDELAAGVCHIDVAGPIRASYLGSTFFLVAVWRDYIVVHRMKSKDEAKQKTSDFLRFIERQVEVPVSSLKVARTDGGTEFFKADFRALVAGQGLHHQRTARYRSSQNGVAERAIRTVTEMAAAMLIDSKLPHYLCEDAIIHAASIRNRVPKRSQTITPHERIFEVRPTLQDVPVFGQSIVVRTPEPLRRKSVRFHGRGNIGAFVGLSDDAKAHKVYLPEAGRPSR</sequence>
<feature type="domain" description="CCHC-type" evidence="3">
    <location>
        <begin position="380"/>
        <end position="394"/>
    </location>
</feature>
<dbReference type="InterPro" id="IPR001878">
    <property type="entry name" value="Znf_CCHC"/>
</dbReference>
<evidence type="ECO:0000313" key="8">
    <source>
        <dbReference type="Proteomes" id="UP000434957"/>
    </source>
</evidence>
<dbReference type="InterPro" id="IPR012337">
    <property type="entry name" value="RNaseH-like_sf"/>
</dbReference>
<dbReference type="EMBL" id="QXFT01000974">
    <property type="protein sequence ID" value="KAE9332250.1"/>
    <property type="molecule type" value="Genomic_DNA"/>
</dbReference>
<dbReference type="PROSITE" id="PS50158">
    <property type="entry name" value="ZF_CCHC"/>
    <property type="match status" value="1"/>
</dbReference>
<feature type="region of interest" description="Disordered" evidence="2">
    <location>
        <begin position="1"/>
        <end position="117"/>
    </location>
</feature>
<feature type="region of interest" description="Disordered" evidence="2">
    <location>
        <begin position="292"/>
        <end position="376"/>
    </location>
</feature>
<evidence type="ECO:0000313" key="5">
    <source>
        <dbReference type="EMBL" id="KAE9008832.1"/>
    </source>
</evidence>
<dbReference type="SMART" id="SM00343">
    <property type="entry name" value="ZnF_C2HC"/>
    <property type="match status" value="1"/>
</dbReference>
<dbReference type="PANTHER" id="PTHR42648:SF28">
    <property type="entry name" value="TRANSPOSON-ENCODED PROTEIN WITH RIBONUCLEASE H-LIKE AND RETROVIRUS ZINC FINGER-LIKE DOMAINS"/>
    <property type="match status" value="1"/>
</dbReference>
<dbReference type="Proteomes" id="UP000434957">
    <property type="component" value="Unassembled WGS sequence"/>
</dbReference>
<evidence type="ECO:0000256" key="2">
    <source>
        <dbReference type="SAM" id="MobiDB-lite"/>
    </source>
</evidence>